<reference evidence="5" key="1">
    <citation type="journal article" date="2020" name="mSystems">
        <title>Genome- and Community-Level Interaction Insights into Carbon Utilization and Element Cycling Functions of Hydrothermarchaeota in Hydrothermal Sediment.</title>
        <authorList>
            <person name="Zhou Z."/>
            <person name="Liu Y."/>
            <person name="Xu W."/>
            <person name="Pan J."/>
            <person name="Luo Z.H."/>
            <person name="Li M."/>
        </authorList>
    </citation>
    <scope>NUCLEOTIDE SEQUENCE [LARGE SCALE GENOMIC DNA]</scope>
    <source>
        <strain evidence="5">SpSt-732</strain>
    </source>
</reference>
<gene>
    <name evidence="5" type="ORF">ENV14_03610</name>
</gene>
<dbReference type="PRINTS" id="PR01868">
    <property type="entry name" value="ABCEFAMILY"/>
</dbReference>
<accession>A0A7C4FAY8</accession>
<dbReference type="SUPFAM" id="SSF54862">
    <property type="entry name" value="4Fe-4S ferredoxins"/>
    <property type="match status" value="1"/>
</dbReference>
<dbReference type="InterPro" id="IPR017900">
    <property type="entry name" value="4Fe4S_Fe_S_CS"/>
</dbReference>
<dbReference type="NCBIfam" id="NF009945">
    <property type="entry name" value="PRK13409.1"/>
    <property type="match status" value="1"/>
</dbReference>
<keyword evidence="1" id="KW-0547">Nucleotide-binding</keyword>
<evidence type="ECO:0000313" key="5">
    <source>
        <dbReference type="EMBL" id="HGI87462.1"/>
    </source>
</evidence>
<dbReference type="Gene3D" id="3.40.50.300">
    <property type="entry name" value="P-loop containing nucleotide triphosphate hydrolases"/>
    <property type="match status" value="2"/>
</dbReference>
<dbReference type="FunFam" id="3.40.50.300:FF:001546">
    <property type="entry name" value="RNase L inhibitor homolog"/>
    <property type="match status" value="1"/>
</dbReference>
<dbReference type="Pfam" id="PF04068">
    <property type="entry name" value="Fer4_RLI"/>
    <property type="match status" value="1"/>
</dbReference>
<evidence type="ECO:0000259" key="3">
    <source>
        <dbReference type="PROSITE" id="PS50893"/>
    </source>
</evidence>
<dbReference type="PANTHER" id="PTHR19248">
    <property type="entry name" value="ATP-BINDING TRANSPORT PROTEIN-RELATED"/>
    <property type="match status" value="1"/>
</dbReference>
<organism evidence="5">
    <name type="scientific">Ignisphaera aggregans</name>
    <dbReference type="NCBI Taxonomy" id="334771"/>
    <lineage>
        <taxon>Archaea</taxon>
        <taxon>Thermoproteota</taxon>
        <taxon>Thermoprotei</taxon>
        <taxon>Desulfurococcales</taxon>
        <taxon>Desulfurococcaceae</taxon>
        <taxon>Ignisphaera</taxon>
    </lineage>
</organism>
<dbReference type="InterPro" id="IPR003439">
    <property type="entry name" value="ABC_transporter-like_ATP-bd"/>
</dbReference>
<dbReference type="InterPro" id="IPR017896">
    <property type="entry name" value="4Fe4S_Fe-S-bd"/>
</dbReference>
<evidence type="ECO:0000256" key="1">
    <source>
        <dbReference type="ARBA" id="ARBA00022741"/>
    </source>
</evidence>
<feature type="domain" description="4Fe-4S ferredoxin-type" evidence="4">
    <location>
        <begin position="44"/>
        <end position="73"/>
    </location>
</feature>
<dbReference type="AlphaFoldDB" id="A0A7C4FAY8"/>
<dbReference type="InterPro" id="IPR017871">
    <property type="entry name" value="ABC_transporter-like_CS"/>
</dbReference>
<sequence>MARIAVIDYDLCHPEKCGVPCIRFCPINKTKPYKAIELSETKQGKPIIYEDKCIACGICIKKCPFEAIHVVNLPVEVEEKLVHRFGVNEFKLYGLPIPVKDRIVGVLGPNGAGKTTAMRILSGFIVPNFGMLDEQLSKEEVIARFRGTQLYEYFEKLYSGRLKVIHKIQYIESLRQHLRHGTVKEWLKKYDERGIFRDVIEHLKMNSMISKEVNTLSGGELQKLAVAIALERNADVYILDEPTAYLDIRERLNLLHALDELKPKQSYVFIVDHDIMFLDYVADLIVIVYGIPGVYGYFSNPYAAKTGIDNYLKGFLPAENMKIRDEVITFRLHDARDEVAILNEVEIISWSQIHKRLDSFELVVEGGEVRKGEVIGIIGPNGIGKTTFIRILAGELKPDEGYVTSPLLNVSYKPQYLSIDKLRCESVEECVRNTNKEAFNENSWLYVEIVKRMSVDRILKKNVSTLSGGELQKLYVTLSLIREADVYLLDEPSSHIDVEDQLSIARVIKRVARLRRVPIFVVDHNILLIDYAVDKMMVFTGEPGVKGLGKAPTSVSRAFNEFLKDVSITVRRDPETGRPRINKPGSYLDRQQKLAGNYFYQNY</sequence>
<dbReference type="PROSITE" id="PS50893">
    <property type="entry name" value="ABC_TRANSPORTER_2"/>
    <property type="match status" value="2"/>
</dbReference>
<dbReference type="EMBL" id="DTFF01000033">
    <property type="protein sequence ID" value="HGI87462.1"/>
    <property type="molecule type" value="Genomic_DNA"/>
</dbReference>
<dbReference type="InterPro" id="IPR007209">
    <property type="entry name" value="RNaseL-inhib-like_metal-bd_dom"/>
</dbReference>
<dbReference type="PROSITE" id="PS00211">
    <property type="entry name" value="ABC_TRANSPORTER_1"/>
    <property type="match status" value="1"/>
</dbReference>
<dbReference type="InterPro" id="IPR013283">
    <property type="entry name" value="RLI1"/>
</dbReference>
<dbReference type="GO" id="GO:0016887">
    <property type="term" value="F:ATP hydrolysis activity"/>
    <property type="evidence" value="ECO:0007669"/>
    <property type="project" value="InterPro"/>
</dbReference>
<dbReference type="Pfam" id="PF00037">
    <property type="entry name" value="Fer4"/>
    <property type="match status" value="1"/>
</dbReference>
<keyword evidence="2" id="KW-0067">ATP-binding</keyword>
<evidence type="ECO:0000259" key="4">
    <source>
        <dbReference type="PROSITE" id="PS51379"/>
    </source>
</evidence>
<evidence type="ECO:0000256" key="2">
    <source>
        <dbReference type="ARBA" id="ARBA00022840"/>
    </source>
</evidence>
<proteinExistence type="predicted"/>
<feature type="domain" description="ABC transporter" evidence="3">
    <location>
        <begin position="342"/>
        <end position="567"/>
    </location>
</feature>
<dbReference type="PROSITE" id="PS51379">
    <property type="entry name" value="4FE4S_FER_2"/>
    <property type="match status" value="2"/>
</dbReference>
<comment type="caution">
    <text evidence="5">The sequence shown here is derived from an EMBL/GenBank/DDBJ whole genome shotgun (WGS) entry which is preliminary data.</text>
</comment>
<name>A0A7C4FAY8_9CREN</name>
<dbReference type="InterPro" id="IPR003593">
    <property type="entry name" value="AAA+_ATPase"/>
</dbReference>
<feature type="domain" description="4Fe-4S ferredoxin-type" evidence="4">
    <location>
        <begin position="3"/>
        <end position="35"/>
    </location>
</feature>
<dbReference type="SMART" id="SM00382">
    <property type="entry name" value="AAA"/>
    <property type="match status" value="2"/>
</dbReference>
<dbReference type="PROSITE" id="PS00198">
    <property type="entry name" value="4FE4S_FER_1"/>
    <property type="match status" value="1"/>
</dbReference>
<feature type="domain" description="ABC transporter" evidence="3">
    <location>
        <begin position="77"/>
        <end position="314"/>
    </location>
</feature>
<protein>
    <submittedName>
        <fullName evidence="5">Ribosome biogenesis/translation initiation ATPase RLI</fullName>
    </submittedName>
</protein>
<dbReference type="SUPFAM" id="SSF52540">
    <property type="entry name" value="P-loop containing nucleoside triphosphate hydrolases"/>
    <property type="match status" value="2"/>
</dbReference>
<dbReference type="GO" id="GO:0005524">
    <property type="term" value="F:ATP binding"/>
    <property type="evidence" value="ECO:0007669"/>
    <property type="project" value="UniProtKB-KW"/>
</dbReference>
<dbReference type="Pfam" id="PF00005">
    <property type="entry name" value="ABC_tran"/>
    <property type="match status" value="2"/>
</dbReference>
<dbReference type="GO" id="GO:0016491">
    <property type="term" value="F:oxidoreductase activity"/>
    <property type="evidence" value="ECO:0007669"/>
    <property type="project" value="UniProtKB-ARBA"/>
</dbReference>
<dbReference type="InterPro" id="IPR027417">
    <property type="entry name" value="P-loop_NTPase"/>
</dbReference>